<dbReference type="SUPFAM" id="SSF52943">
    <property type="entry name" value="ATP synthase (F1-ATPase), gamma subunit"/>
    <property type="match status" value="1"/>
</dbReference>
<dbReference type="Gene3D" id="1.10.287.80">
    <property type="entry name" value="ATP synthase, gamma subunit, helix hairpin domain"/>
    <property type="match status" value="2"/>
</dbReference>
<keyword evidence="6" id="KW-0406">Ion transport</keyword>
<dbReference type="Gene3D" id="3.40.1380.10">
    <property type="match status" value="1"/>
</dbReference>
<gene>
    <name evidence="11" type="ORF">CYMTET_43866</name>
</gene>
<dbReference type="AlphaFoldDB" id="A0AAE0C2L0"/>
<dbReference type="Pfam" id="PF00231">
    <property type="entry name" value="ATP-synt"/>
    <property type="match status" value="1"/>
</dbReference>
<evidence type="ECO:0000256" key="9">
    <source>
        <dbReference type="ARBA" id="ARBA00023310"/>
    </source>
</evidence>
<reference evidence="11 12" key="1">
    <citation type="journal article" date="2015" name="Genome Biol. Evol.">
        <title>Comparative Genomics of a Bacterivorous Green Alga Reveals Evolutionary Causalities and Consequences of Phago-Mixotrophic Mode of Nutrition.</title>
        <authorList>
            <person name="Burns J.A."/>
            <person name="Paasch A."/>
            <person name="Narechania A."/>
            <person name="Kim E."/>
        </authorList>
    </citation>
    <scope>NUCLEOTIDE SEQUENCE [LARGE SCALE GENOMIC DNA]</scope>
    <source>
        <strain evidence="11 12">PLY_AMNH</strain>
    </source>
</reference>
<dbReference type="HAMAP" id="MF_00815">
    <property type="entry name" value="ATP_synth_gamma_bact"/>
    <property type="match status" value="1"/>
</dbReference>
<dbReference type="GO" id="GO:0046933">
    <property type="term" value="F:proton-transporting ATP synthase activity, rotational mechanism"/>
    <property type="evidence" value="ECO:0007669"/>
    <property type="project" value="InterPro"/>
</dbReference>
<evidence type="ECO:0000256" key="3">
    <source>
        <dbReference type="ARBA" id="ARBA00007681"/>
    </source>
</evidence>
<evidence type="ECO:0000256" key="1">
    <source>
        <dbReference type="ARBA" id="ARBA00003456"/>
    </source>
</evidence>
<comment type="similarity">
    <text evidence="3">Belongs to the ATPase gamma chain family.</text>
</comment>
<evidence type="ECO:0000256" key="4">
    <source>
        <dbReference type="ARBA" id="ARBA00022448"/>
    </source>
</evidence>
<dbReference type="NCBIfam" id="TIGR01146">
    <property type="entry name" value="ATPsyn_F1gamma"/>
    <property type="match status" value="1"/>
</dbReference>
<dbReference type="PRINTS" id="PR00126">
    <property type="entry name" value="ATPASEGAMMA"/>
</dbReference>
<dbReference type="FunFam" id="3.40.1380.10:FF:000006">
    <property type="entry name" value="ATP synthase gamma chain"/>
    <property type="match status" value="1"/>
</dbReference>
<accession>A0AAE0C2L0</accession>
<organism evidence="11 12">
    <name type="scientific">Cymbomonas tetramitiformis</name>
    <dbReference type="NCBI Taxonomy" id="36881"/>
    <lineage>
        <taxon>Eukaryota</taxon>
        <taxon>Viridiplantae</taxon>
        <taxon>Chlorophyta</taxon>
        <taxon>Pyramimonadophyceae</taxon>
        <taxon>Pyramimonadales</taxon>
        <taxon>Pyramimonadaceae</taxon>
        <taxon>Cymbomonas</taxon>
    </lineage>
</organism>
<keyword evidence="8" id="KW-0139">CF(1)</keyword>
<evidence type="ECO:0000256" key="7">
    <source>
        <dbReference type="ARBA" id="ARBA00023136"/>
    </source>
</evidence>
<dbReference type="PANTHER" id="PTHR11693:SF41">
    <property type="entry name" value="ATP SYNTHASE GAMMA CHAIN, CHLOROPLASTIC"/>
    <property type="match status" value="1"/>
</dbReference>
<dbReference type="InterPro" id="IPR000131">
    <property type="entry name" value="ATP_synth_F1_gsu"/>
</dbReference>
<comment type="function">
    <text evidence="1">Produces ATP from ADP in the presence of a proton gradient across the membrane. The gamma chain is believed to be important in regulating ATPase activity and the flow of protons through the CF(0) complex.</text>
</comment>
<evidence type="ECO:0000256" key="8">
    <source>
        <dbReference type="ARBA" id="ARBA00023196"/>
    </source>
</evidence>
<dbReference type="InterPro" id="IPR035968">
    <property type="entry name" value="ATP_synth_F1_ATPase_gsu"/>
</dbReference>
<dbReference type="CDD" id="cd12151">
    <property type="entry name" value="F1-ATPase_gamma"/>
    <property type="match status" value="1"/>
</dbReference>
<name>A0AAE0C2L0_9CHLO</name>
<keyword evidence="5" id="KW-0375">Hydrogen ion transport</keyword>
<sequence length="381" mass="40828">MAQSMSMKAPASVQVARVARSTPAKVAAPRALGPKMFGNTAGLSMSSKGSAPQRGALEVCAALSDLRDRIESVKNTQKITDAMKLVAAAKVRRAQEAVIGGRPFSENLVKVLFAVNARLDGEDAEVPLATVRPVKNVLLVVCTGDRGLCGGFNSFMIKKAEARVAELEAMGVSASLVCVGKKAVKYFKNPQRSMYNVIANFDMGNKPTTAEAQAVADQLYSSFIAEDCDKVEILYTKFKSLIATVPTVQTLLPLAAEGEVCDVNGVCVDAAEDEIFKLTSKDGAFAVERESLTTDTSTMESNIVFEQSPSQILEALLPLYMNSQVLRAFQESTASELASRMNAMSTASDNAKELKKDLSLSYNRQRQAKITAELIELCAGS</sequence>
<dbReference type="Proteomes" id="UP001190700">
    <property type="component" value="Unassembled WGS sequence"/>
</dbReference>
<proteinExistence type="inferred from homology"/>
<evidence type="ECO:0000256" key="2">
    <source>
        <dbReference type="ARBA" id="ARBA00004525"/>
    </source>
</evidence>
<dbReference type="FunFam" id="1.10.287.80:FF:000004">
    <property type="entry name" value="ATP synthase gamma chain, chloroplastic"/>
    <property type="match status" value="1"/>
</dbReference>
<protein>
    <recommendedName>
        <fullName evidence="10">F-ATPase gamma subunit</fullName>
    </recommendedName>
</protein>
<keyword evidence="4" id="KW-0813">Transport</keyword>
<evidence type="ECO:0000256" key="5">
    <source>
        <dbReference type="ARBA" id="ARBA00022781"/>
    </source>
</evidence>
<dbReference type="EMBL" id="LGRX02029651">
    <property type="protein sequence ID" value="KAK3246604.1"/>
    <property type="molecule type" value="Genomic_DNA"/>
</dbReference>
<keyword evidence="9" id="KW-0066">ATP synthesis</keyword>
<keyword evidence="7" id="KW-0472">Membrane</keyword>
<dbReference type="PANTHER" id="PTHR11693">
    <property type="entry name" value="ATP SYNTHASE GAMMA CHAIN"/>
    <property type="match status" value="1"/>
</dbReference>
<dbReference type="GO" id="GO:0045259">
    <property type="term" value="C:proton-transporting ATP synthase complex"/>
    <property type="evidence" value="ECO:0007669"/>
    <property type="project" value="UniProtKB-KW"/>
</dbReference>
<dbReference type="GO" id="GO:0009535">
    <property type="term" value="C:chloroplast thylakoid membrane"/>
    <property type="evidence" value="ECO:0007669"/>
    <property type="project" value="UniProtKB-SubCell"/>
</dbReference>
<dbReference type="NCBIfam" id="NF004145">
    <property type="entry name" value="PRK05621.1-2"/>
    <property type="match status" value="1"/>
</dbReference>
<dbReference type="FunFam" id="1.10.287.80:FF:000003">
    <property type="entry name" value="ATP synthase gamma chain, chloroplastic"/>
    <property type="match status" value="1"/>
</dbReference>
<evidence type="ECO:0000256" key="6">
    <source>
        <dbReference type="ARBA" id="ARBA00023065"/>
    </source>
</evidence>
<comment type="subcellular location">
    <subcellularLocation>
        <location evidence="2">Plastid</location>
        <location evidence="2">Chloroplast thylakoid membrane</location>
        <topology evidence="2">Peripheral membrane protein</topology>
    </subcellularLocation>
</comment>
<evidence type="ECO:0000256" key="10">
    <source>
        <dbReference type="ARBA" id="ARBA00031066"/>
    </source>
</evidence>
<evidence type="ECO:0000313" key="12">
    <source>
        <dbReference type="Proteomes" id="UP001190700"/>
    </source>
</evidence>
<comment type="caution">
    <text evidence="11">The sequence shown here is derived from an EMBL/GenBank/DDBJ whole genome shotgun (WGS) entry which is preliminary data.</text>
</comment>
<keyword evidence="12" id="KW-1185">Reference proteome</keyword>
<evidence type="ECO:0000313" key="11">
    <source>
        <dbReference type="EMBL" id="KAK3246604.1"/>
    </source>
</evidence>